<gene>
    <name evidence="2" type="ORF">F992_02739</name>
</gene>
<evidence type="ECO:0000256" key="1">
    <source>
        <dbReference type="SAM" id="Phobius"/>
    </source>
</evidence>
<reference evidence="3" key="1">
    <citation type="submission" date="2013-02" db="EMBL/GenBank/DDBJ databases">
        <title>The Genome Sequence of Acinetobacter sp. NIPH 236.</title>
        <authorList>
            <consortium name="The Broad Institute Genome Sequencing Platform"/>
            <consortium name="The Broad Institute Genome Sequencing Center for Infectious Disease"/>
            <person name="Cerqueira G."/>
            <person name="Feldgarden M."/>
            <person name="Courvalin P."/>
            <person name="Perichon B."/>
            <person name="Grillot-Courvalin C."/>
            <person name="Clermont D."/>
            <person name="Rocha E."/>
            <person name="Yoon E.-J."/>
            <person name="Nemec A."/>
            <person name="Walker B."/>
            <person name="Young S.K."/>
            <person name="Zeng Q."/>
            <person name="Gargeya S."/>
            <person name="Fitzgerald M."/>
            <person name="Haas B."/>
            <person name="Abouelleil A."/>
            <person name="Alvarado L."/>
            <person name="Arachchi H.M."/>
            <person name="Berlin A.M."/>
            <person name="Chapman S.B."/>
            <person name="Dewar J."/>
            <person name="Goldberg J."/>
            <person name="Griggs A."/>
            <person name="Gujja S."/>
            <person name="Hansen M."/>
            <person name="Howarth C."/>
            <person name="Imamovic A."/>
            <person name="Larimer J."/>
            <person name="McCowan C."/>
            <person name="Murphy C."/>
            <person name="Neiman D."/>
            <person name="Pearson M."/>
            <person name="Priest M."/>
            <person name="Roberts A."/>
            <person name="Saif S."/>
            <person name="Shea T."/>
            <person name="Sisk P."/>
            <person name="Sykes S."/>
            <person name="Wortman J."/>
            <person name="Nusbaum C."/>
            <person name="Birren B."/>
        </authorList>
    </citation>
    <scope>NUCLEOTIDE SEQUENCE [LARGE SCALE GENOMIC DNA]</scope>
    <source>
        <strain evidence="3">NIPH 236</strain>
    </source>
</reference>
<dbReference type="GeneID" id="92836094"/>
<proteinExistence type="predicted"/>
<keyword evidence="3" id="KW-1185">Reference proteome</keyword>
<feature type="transmembrane region" description="Helical" evidence="1">
    <location>
        <begin position="21"/>
        <end position="41"/>
    </location>
</feature>
<keyword evidence="1" id="KW-0472">Membrane</keyword>
<name>A0ABP2TUS0_9GAMM</name>
<feature type="transmembrane region" description="Helical" evidence="1">
    <location>
        <begin position="111"/>
        <end position="130"/>
    </location>
</feature>
<dbReference type="RefSeq" id="WP_004663443.1">
    <property type="nucleotide sequence ID" value="NZ_BMDV01000001.1"/>
</dbReference>
<evidence type="ECO:0000313" key="3">
    <source>
        <dbReference type="Proteomes" id="UP000013190"/>
    </source>
</evidence>
<evidence type="ECO:0000313" key="2">
    <source>
        <dbReference type="EMBL" id="ENU25879.1"/>
    </source>
</evidence>
<keyword evidence="1" id="KW-1133">Transmembrane helix</keyword>
<reference evidence="2 3" key="2">
    <citation type="journal article" date="2016" name="Int. J. Syst. Evol. Microbiol.">
        <title>Taxonomy of haemolytic and/or proteolytic strains of the genus Acinetobacter with the proposal of Acinetobacter courvalinii sp. nov. (genomic species 14 sensu Bouvet &amp; Jeanjean), Acinetobacter dispersus sp. nov. (genomic species 17), Acinetobacter modestus sp. nov., Acinetobacter proteolyticus sp. nov. and Acinetobacter vivianii sp. nov.</title>
        <authorList>
            <person name="Nemec A."/>
            <person name="Radolfova-Krizova L."/>
            <person name="Maixnerova M."/>
            <person name="Vrestiakova E."/>
            <person name="Jezek P."/>
            <person name="Sedo O."/>
        </authorList>
    </citation>
    <scope>NUCLEOTIDE SEQUENCE [LARGE SCALE GENOMIC DNA]</scope>
    <source>
        <strain evidence="2 3">NIPH 236</strain>
    </source>
</reference>
<keyword evidence="1" id="KW-0812">Transmembrane</keyword>
<evidence type="ECO:0008006" key="4">
    <source>
        <dbReference type="Google" id="ProtNLM"/>
    </source>
</evidence>
<sequence>MTQQDSQQNSKYSLVNPNSKFFKLFLVYDIFMVFIIVFNLFCLGMNFFLMSNIGAWFFNTIHLASVLEFYRSYLHPWVIITEAWFIIFLITELAVRWAIAIVNKHHARWWFFPFIHWYEILAIIPHLRFLRLFRAGIIAYRLHELGYKVVPDNIRIKALFYYSVVMEELSDRVVITVIDGVRQELETSSSHKDIIHDLVDHHRQLFTVALSSLLQESLAKTLQAQQPIITQKVGIIVNQAIEDTPELTQLLRLIPIVGGRIEQQIQSIGQRLGENISAGLIEPFTNGSVNQPNENYLFIAEKVSELNIDNKYLEELVESVVFESLAAIRKQVKVKQWQQTLREYDQLDKKAE</sequence>
<dbReference type="Proteomes" id="UP000013190">
    <property type="component" value="Unassembled WGS sequence"/>
</dbReference>
<comment type="caution">
    <text evidence="2">The sequence shown here is derived from an EMBL/GenBank/DDBJ whole genome shotgun (WGS) entry which is preliminary data.</text>
</comment>
<feature type="transmembrane region" description="Helical" evidence="1">
    <location>
        <begin position="77"/>
        <end position="99"/>
    </location>
</feature>
<accession>A0ABP2TUS0</accession>
<dbReference type="EMBL" id="APOJ01000029">
    <property type="protein sequence ID" value="ENU25879.1"/>
    <property type="molecule type" value="Genomic_DNA"/>
</dbReference>
<protein>
    <recommendedName>
        <fullName evidence="4">Preprotein translocase subunit SecA</fullName>
    </recommendedName>
</protein>
<organism evidence="2 3">
    <name type="scientific">Acinetobacter modestus</name>
    <dbReference type="NCBI Taxonomy" id="1776740"/>
    <lineage>
        <taxon>Bacteria</taxon>
        <taxon>Pseudomonadati</taxon>
        <taxon>Pseudomonadota</taxon>
        <taxon>Gammaproteobacteria</taxon>
        <taxon>Moraxellales</taxon>
        <taxon>Moraxellaceae</taxon>
        <taxon>Acinetobacter</taxon>
    </lineage>
</organism>